<evidence type="ECO:0000256" key="1">
    <source>
        <dbReference type="SAM" id="SignalP"/>
    </source>
</evidence>
<dbReference type="EMBL" id="APOJ01000027">
    <property type="protein sequence ID" value="ENU26250.1"/>
    <property type="molecule type" value="Genomic_DNA"/>
</dbReference>
<evidence type="ECO:0000313" key="3">
    <source>
        <dbReference type="Proteomes" id="UP000013190"/>
    </source>
</evidence>
<sequence>MKKSYLLLAVLAFNGVVHAEENPYMPEAKLKGAKDVATWNIGAGFTKKLLHANLEWVNPYGIAYAKVGAFLNDDNEPGAQIGFRYPYYLTGTDKNGYYLGLYAGHLDSRNYGGKQKGNLGVGTDLAFVWLNSDRISTFSVGAGVRDKIEDGNGNTVKKVEPVFQISYTLSFGL</sequence>
<reference evidence="3" key="1">
    <citation type="submission" date="2013-02" db="EMBL/GenBank/DDBJ databases">
        <title>The Genome Sequence of Acinetobacter sp. NIPH 236.</title>
        <authorList>
            <consortium name="The Broad Institute Genome Sequencing Platform"/>
            <consortium name="The Broad Institute Genome Sequencing Center for Infectious Disease"/>
            <person name="Cerqueira G."/>
            <person name="Feldgarden M."/>
            <person name="Courvalin P."/>
            <person name="Perichon B."/>
            <person name="Grillot-Courvalin C."/>
            <person name="Clermont D."/>
            <person name="Rocha E."/>
            <person name="Yoon E.-J."/>
            <person name="Nemec A."/>
            <person name="Walker B."/>
            <person name="Young S.K."/>
            <person name="Zeng Q."/>
            <person name="Gargeya S."/>
            <person name="Fitzgerald M."/>
            <person name="Haas B."/>
            <person name="Abouelleil A."/>
            <person name="Alvarado L."/>
            <person name="Arachchi H.M."/>
            <person name="Berlin A.M."/>
            <person name="Chapman S.B."/>
            <person name="Dewar J."/>
            <person name="Goldberg J."/>
            <person name="Griggs A."/>
            <person name="Gujja S."/>
            <person name="Hansen M."/>
            <person name="Howarth C."/>
            <person name="Imamovic A."/>
            <person name="Larimer J."/>
            <person name="McCowan C."/>
            <person name="Murphy C."/>
            <person name="Neiman D."/>
            <person name="Pearson M."/>
            <person name="Priest M."/>
            <person name="Roberts A."/>
            <person name="Saif S."/>
            <person name="Shea T."/>
            <person name="Sisk P."/>
            <person name="Sykes S."/>
            <person name="Wortman J."/>
            <person name="Nusbaum C."/>
            <person name="Birren B."/>
        </authorList>
    </citation>
    <scope>NUCLEOTIDE SEQUENCE [LARGE SCALE GENOMIC DNA]</scope>
    <source>
        <strain evidence="3">NIPH 236</strain>
    </source>
</reference>
<comment type="caution">
    <text evidence="2">The sequence shown here is derived from an EMBL/GenBank/DDBJ whole genome shotgun (WGS) entry which is preliminary data.</text>
</comment>
<name>A0ABN0JM63_9GAMM</name>
<feature type="signal peptide" evidence="1">
    <location>
        <begin position="1"/>
        <end position="19"/>
    </location>
</feature>
<organism evidence="2 3">
    <name type="scientific">Acinetobacter modestus</name>
    <dbReference type="NCBI Taxonomy" id="1776740"/>
    <lineage>
        <taxon>Bacteria</taxon>
        <taxon>Pseudomonadati</taxon>
        <taxon>Pseudomonadota</taxon>
        <taxon>Gammaproteobacteria</taxon>
        <taxon>Moraxellales</taxon>
        <taxon>Moraxellaceae</taxon>
        <taxon>Acinetobacter</taxon>
    </lineage>
</organism>
<feature type="chain" id="PRO_5046098143" evidence="1">
    <location>
        <begin position="20"/>
        <end position="173"/>
    </location>
</feature>
<gene>
    <name evidence="2" type="ORF">F992_02587</name>
</gene>
<accession>A0ABN0JM63</accession>
<dbReference type="Proteomes" id="UP000013190">
    <property type="component" value="Unassembled WGS sequence"/>
</dbReference>
<dbReference type="GeneID" id="92835947"/>
<protein>
    <submittedName>
        <fullName evidence="2">Uncharacterized protein</fullName>
    </submittedName>
</protein>
<keyword evidence="1" id="KW-0732">Signal</keyword>
<keyword evidence="3" id="KW-1185">Reference proteome</keyword>
<evidence type="ECO:0000313" key="2">
    <source>
        <dbReference type="EMBL" id="ENU26250.1"/>
    </source>
</evidence>
<proteinExistence type="predicted"/>
<dbReference type="RefSeq" id="WP_004663205.1">
    <property type="nucleotide sequence ID" value="NZ_BMDV01000001.1"/>
</dbReference>
<reference evidence="2 3" key="2">
    <citation type="journal article" date="2016" name="Int. J. Syst. Evol. Microbiol.">
        <title>Taxonomy of haemolytic and/or proteolytic strains of the genus Acinetobacter with the proposal of Acinetobacter courvalinii sp. nov. (genomic species 14 sensu Bouvet &amp; Jeanjean), Acinetobacter dispersus sp. nov. (genomic species 17), Acinetobacter modestus sp. nov., Acinetobacter proteolyticus sp. nov. and Acinetobacter vivianii sp. nov.</title>
        <authorList>
            <person name="Nemec A."/>
            <person name="Radolfova-Krizova L."/>
            <person name="Maixnerova M."/>
            <person name="Vrestiakova E."/>
            <person name="Jezek P."/>
            <person name="Sedo O."/>
        </authorList>
    </citation>
    <scope>NUCLEOTIDE SEQUENCE [LARGE SCALE GENOMIC DNA]</scope>
    <source>
        <strain evidence="2 3">NIPH 236</strain>
    </source>
</reference>